<evidence type="ECO:0000256" key="2">
    <source>
        <dbReference type="ARBA" id="ARBA00008674"/>
    </source>
</evidence>
<keyword evidence="10 11" id="KW-0472">Membrane</keyword>
<dbReference type="HOGENOM" id="CLU_160193_0_0_1"/>
<name>D2A2K1_TRICA</name>
<dbReference type="InterPro" id="IPR009423">
    <property type="entry name" value="NDUC2"/>
</dbReference>
<reference evidence="13 14" key="1">
    <citation type="journal article" date="2008" name="Nature">
        <title>The genome of the model beetle and pest Tribolium castaneum.</title>
        <authorList>
            <consortium name="Tribolium Genome Sequencing Consortium"/>
            <person name="Richards S."/>
            <person name="Gibbs R.A."/>
            <person name="Weinstock G.M."/>
            <person name="Brown S.J."/>
            <person name="Denell R."/>
            <person name="Beeman R.W."/>
            <person name="Gibbs R."/>
            <person name="Beeman R.W."/>
            <person name="Brown S.J."/>
            <person name="Bucher G."/>
            <person name="Friedrich M."/>
            <person name="Grimmelikhuijzen C.J."/>
            <person name="Klingler M."/>
            <person name="Lorenzen M."/>
            <person name="Richards S."/>
            <person name="Roth S."/>
            <person name="Schroder R."/>
            <person name="Tautz D."/>
            <person name="Zdobnov E.M."/>
            <person name="Muzny D."/>
            <person name="Gibbs R.A."/>
            <person name="Weinstock G.M."/>
            <person name="Attaway T."/>
            <person name="Bell S."/>
            <person name="Buhay C.J."/>
            <person name="Chandrabose M.N."/>
            <person name="Chavez D."/>
            <person name="Clerk-Blankenburg K.P."/>
            <person name="Cree A."/>
            <person name="Dao M."/>
            <person name="Davis C."/>
            <person name="Chacko J."/>
            <person name="Dinh H."/>
            <person name="Dugan-Rocha S."/>
            <person name="Fowler G."/>
            <person name="Garner T.T."/>
            <person name="Garnes J."/>
            <person name="Gnirke A."/>
            <person name="Hawes A."/>
            <person name="Hernandez J."/>
            <person name="Hines S."/>
            <person name="Holder M."/>
            <person name="Hume J."/>
            <person name="Jhangiani S.N."/>
            <person name="Joshi V."/>
            <person name="Khan Z.M."/>
            <person name="Jackson L."/>
            <person name="Kovar C."/>
            <person name="Kowis A."/>
            <person name="Lee S."/>
            <person name="Lewis L.R."/>
            <person name="Margolis J."/>
            <person name="Morgan M."/>
            <person name="Nazareth L.V."/>
            <person name="Nguyen N."/>
            <person name="Okwuonu G."/>
            <person name="Parker D."/>
            <person name="Richards S."/>
            <person name="Ruiz S.J."/>
            <person name="Santibanez J."/>
            <person name="Savard J."/>
            <person name="Scherer S.E."/>
            <person name="Schneider B."/>
            <person name="Sodergren E."/>
            <person name="Tautz D."/>
            <person name="Vattahil S."/>
            <person name="Villasana D."/>
            <person name="White C.S."/>
            <person name="Wright R."/>
            <person name="Park Y."/>
            <person name="Beeman R.W."/>
            <person name="Lord J."/>
            <person name="Oppert B."/>
            <person name="Lorenzen M."/>
            <person name="Brown S."/>
            <person name="Wang L."/>
            <person name="Savard J."/>
            <person name="Tautz D."/>
            <person name="Richards S."/>
            <person name="Weinstock G."/>
            <person name="Gibbs R.A."/>
            <person name="Liu Y."/>
            <person name="Worley K."/>
            <person name="Weinstock G."/>
            <person name="Elsik C.G."/>
            <person name="Reese J.T."/>
            <person name="Elhaik E."/>
            <person name="Landan G."/>
            <person name="Graur D."/>
            <person name="Arensburger P."/>
            <person name="Atkinson P."/>
            <person name="Beeman R.W."/>
            <person name="Beidler J."/>
            <person name="Brown S.J."/>
            <person name="Demuth J.P."/>
            <person name="Drury D.W."/>
            <person name="Du Y.Z."/>
            <person name="Fujiwara H."/>
            <person name="Lorenzen M."/>
            <person name="Maselli V."/>
            <person name="Osanai M."/>
            <person name="Park Y."/>
            <person name="Robertson H.M."/>
            <person name="Tu Z."/>
            <person name="Wang J.J."/>
            <person name="Wang S."/>
            <person name="Richards S."/>
            <person name="Song H."/>
            <person name="Zhang L."/>
            <person name="Sodergren E."/>
            <person name="Werner D."/>
            <person name="Stanke M."/>
            <person name="Morgenstern B."/>
            <person name="Solovyev V."/>
            <person name="Kosarev P."/>
            <person name="Brown G."/>
            <person name="Chen H.C."/>
            <person name="Ermolaeva O."/>
            <person name="Hlavina W."/>
            <person name="Kapustin Y."/>
            <person name="Kiryutin B."/>
            <person name="Kitts P."/>
            <person name="Maglott D."/>
            <person name="Pruitt K."/>
            <person name="Sapojnikov V."/>
            <person name="Souvorov A."/>
            <person name="Mackey A.J."/>
            <person name="Waterhouse R.M."/>
            <person name="Wyder S."/>
            <person name="Zdobnov E.M."/>
            <person name="Zdobnov E.M."/>
            <person name="Wyder S."/>
            <person name="Kriventseva E.V."/>
            <person name="Kadowaki T."/>
            <person name="Bork P."/>
            <person name="Aranda M."/>
            <person name="Bao R."/>
            <person name="Beermann A."/>
            <person name="Berns N."/>
            <person name="Bolognesi R."/>
            <person name="Bonneton F."/>
            <person name="Bopp D."/>
            <person name="Brown S.J."/>
            <person name="Bucher G."/>
            <person name="Butts T."/>
            <person name="Chaumot A."/>
            <person name="Denell R.E."/>
            <person name="Ferrier D.E."/>
            <person name="Friedrich M."/>
            <person name="Gordon C.M."/>
            <person name="Jindra M."/>
            <person name="Klingler M."/>
            <person name="Lan Q."/>
            <person name="Lattorff H.M."/>
            <person name="Laudet V."/>
            <person name="von Levetsow C."/>
            <person name="Liu Z."/>
            <person name="Lutz R."/>
            <person name="Lynch J.A."/>
            <person name="da Fonseca R.N."/>
            <person name="Posnien N."/>
            <person name="Reuter R."/>
            <person name="Roth S."/>
            <person name="Savard J."/>
            <person name="Schinko J.B."/>
            <person name="Schmitt C."/>
            <person name="Schoppmeier M."/>
            <person name="Schroder R."/>
            <person name="Shippy T.D."/>
            <person name="Simonnet F."/>
            <person name="Marques-Souza H."/>
            <person name="Tautz D."/>
            <person name="Tomoyasu Y."/>
            <person name="Trauner J."/>
            <person name="Van der Zee M."/>
            <person name="Vervoort M."/>
            <person name="Wittkopp N."/>
            <person name="Wimmer E.A."/>
            <person name="Yang X."/>
            <person name="Jones A.K."/>
            <person name="Sattelle D.B."/>
            <person name="Ebert P.R."/>
            <person name="Nelson D."/>
            <person name="Scott J.G."/>
            <person name="Beeman R.W."/>
            <person name="Muthukrishnan S."/>
            <person name="Kramer K.J."/>
            <person name="Arakane Y."/>
            <person name="Beeman R.W."/>
            <person name="Zhu Q."/>
            <person name="Hogenkamp D."/>
            <person name="Dixit R."/>
            <person name="Oppert B."/>
            <person name="Jiang H."/>
            <person name="Zou Z."/>
            <person name="Marshall J."/>
            <person name="Elpidina E."/>
            <person name="Vinokurov K."/>
            <person name="Oppert C."/>
            <person name="Zou Z."/>
            <person name="Evans J."/>
            <person name="Lu Z."/>
            <person name="Zhao P."/>
            <person name="Sumathipala N."/>
            <person name="Altincicek B."/>
            <person name="Vilcinskas A."/>
            <person name="Williams M."/>
            <person name="Hultmark D."/>
            <person name="Hetru C."/>
            <person name="Jiang H."/>
            <person name="Grimmelikhuijzen C.J."/>
            <person name="Hauser F."/>
            <person name="Cazzamali G."/>
            <person name="Williamson M."/>
            <person name="Park Y."/>
            <person name="Li B."/>
            <person name="Tanaka Y."/>
            <person name="Predel R."/>
            <person name="Neupert S."/>
            <person name="Schachtner J."/>
            <person name="Verleyen P."/>
            <person name="Raible F."/>
            <person name="Bork P."/>
            <person name="Friedrich M."/>
            <person name="Walden K.K."/>
            <person name="Robertson H.M."/>
            <person name="Angeli S."/>
            <person name="Foret S."/>
            <person name="Bucher G."/>
            <person name="Schuetz S."/>
            <person name="Maleszka R."/>
            <person name="Wimmer E.A."/>
            <person name="Beeman R.W."/>
            <person name="Lorenzen M."/>
            <person name="Tomoyasu Y."/>
            <person name="Miller S.C."/>
            <person name="Grossmann D."/>
            <person name="Bucher G."/>
        </authorList>
    </citation>
    <scope>NUCLEOTIDE SEQUENCE [LARGE SCALE GENOMIC DNA]</scope>
    <source>
        <strain evidence="13 14">Georgia GA2</strain>
    </source>
</reference>
<dbReference type="OrthoDB" id="6329847at2759"/>
<dbReference type="Pfam" id="PF06374">
    <property type="entry name" value="NDUF_C2"/>
    <property type="match status" value="1"/>
</dbReference>
<protein>
    <recommendedName>
        <fullName evidence="11">NADH dehydrogenase [ubiquinone] 1 subunit C2</fullName>
    </recommendedName>
</protein>
<dbReference type="eggNOG" id="KOG4516">
    <property type="taxonomic scope" value="Eukaryota"/>
</dbReference>
<comment type="function">
    <text evidence="11">Accessory subunit of the mitochondrial membrane respiratory chain NADH dehydrogenase (Complex I), that is believed not to be involved in catalysis. Complex I functions in the transfer of electrons from NADH to the respiratory chain. The immediate electron acceptor for the enzyme is believed to be ubiquinone.</text>
</comment>
<dbReference type="InParanoid" id="D2A2K1"/>
<comment type="similarity">
    <text evidence="2 11">Belongs to the complex I NDUFC2 subunit family.</text>
</comment>
<evidence type="ECO:0000256" key="10">
    <source>
        <dbReference type="ARBA" id="ARBA00023136"/>
    </source>
</evidence>
<dbReference type="GO" id="GO:0045271">
    <property type="term" value="C:respiratory chain complex I"/>
    <property type="evidence" value="ECO:0000318"/>
    <property type="project" value="GO_Central"/>
</dbReference>
<evidence type="ECO:0000256" key="6">
    <source>
        <dbReference type="ARBA" id="ARBA00022792"/>
    </source>
</evidence>
<keyword evidence="14" id="KW-1185">Reference proteome</keyword>
<gene>
    <name evidence="13" type="primary">AUGUSTUS-3.0.2_07636</name>
    <name evidence="13" type="ORF">TcasGA2_TC007636</name>
</gene>
<evidence type="ECO:0000256" key="3">
    <source>
        <dbReference type="ARBA" id="ARBA00022448"/>
    </source>
</evidence>
<dbReference type="STRING" id="7070.D2A2K1"/>
<dbReference type="PANTHER" id="PTHR13099:SF0">
    <property type="entry name" value="NADH DEHYDROGENASE [UBIQUINONE] 1 SUBUNIT C2-RELATED"/>
    <property type="match status" value="1"/>
</dbReference>
<evidence type="ECO:0000313" key="14">
    <source>
        <dbReference type="Proteomes" id="UP000007266"/>
    </source>
</evidence>
<evidence type="ECO:0000256" key="9">
    <source>
        <dbReference type="ARBA" id="ARBA00023128"/>
    </source>
</evidence>
<dbReference type="Proteomes" id="UP000007266">
    <property type="component" value="Linkage group 4"/>
</dbReference>
<proteinExistence type="inferred from homology"/>
<keyword evidence="5 12" id="KW-0812">Transmembrane</keyword>
<evidence type="ECO:0000256" key="4">
    <source>
        <dbReference type="ARBA" id="ARBA00022660"/>
    </source>
</evidence>
<dbReference type="PhylomeDB" id="D2A2K1"/>
<dbReference type="OMA" id="PIWNPMA"/>
<reference evidence="13 14" key="2">
    <citation type="journal article" date="2010" name="Nucleic Acids Res.">
        <title>BeetleBase in 2010: revisions to provide comprehensive genomic information for Tribolium castaneum.</title>
        <authorList>
            <person name="Kim H.S."/>
            <person name="Murphy T."/>
            <person name="Xia J."/>
            <person name="Caragea D."/>
            <person name="Park Y."/>
            <person name="Beeman R.W."/>
            <person name="Lorenzen M.D."/>
            <person name="Butcher S."/>
            <person name="Manak J.R."/>
            <person name="Brown S.J."/>
        </authorList>
    </citation>
    <scope>GENOME REANNOTATION</scope>
    <source>
        <strain evidence="13 14">Georgia GA2</strain>
    </source>
</reference>
<dbReference type="GO" id="GO:0006120">
    <property type="term" value="P:mitochondrial electron transport, NADH to ubiquinone"/>
    <property type="evidence" value="ECO:0007669"/>
    <property type="project" value="InterPro"/>
</dbReference>
<keyword evidence="8 12" id="KW-1133">Transmembrane helix</keyword>
<dbReference type="PIRSF" id="PIRSF017834">
    <property type="entry name" value="NADH-UbQ_OxRdtase_b14.5b"/>
    <property type="match status" value="1"/>
</dbReference>
<dbReference type="KEGG" id="tca:658575"/>
<evidence type="ECO:0000313" key="13">
    <source>
        <dbReference type="EMBL" id="EFA02843.1"/>
    </source>
</evidence>
<dbReference type="PANTHER" id="PTHR13099">
    <property type="entry name" value="NADH-UBIQUINONE OXIDOREDUCTASE SUBUNIT B14.5B"/>
    <property type="match status" value="1"/>
</dbReference>
<evidence type="ECO:0000256" key="8">
    <source>
        <dbReference type="ARBA" id="ARBA00022989"/>
    </source>
</evidence>
<keyword evidence="4 11" id="KW-0679">Respiratory chain</keyword>
<accession>D2A2K1</accession>
<keyword evidence="7 11" id="KW-0249">Electron transport</keyword>
<keyword evidence="9 11" id="KW-0496">Mitochondrion</keyword>
<dbReference type="GO" id="GO:0005743">
    <property type="term" value="C:mitochondrial inner membrane"/>
    <property type="evidence" value="ECO:0007669"/>
    <property type="project" value="UniProtKB-SubCell"/>
</dbReference>
<organism evidence="13 14">
    <name type="scientific">Tribolium castaneum</name>
    <name type="common">Red flour beetle</name>
    <dbReference type="NCBI Taxonomy" id="7070"/>
    <lineage>
        <taxon>Eukaryota</taxon>
        <taxon>Metazoa</taxon>
        <taxon>Ecdysozoa</taxon>
        <taxon>Arthropoda</taxon>
        <taxon>Hexapoda</taxon>
        <taxon>Insecta</taxon>
        <taxon>Pterygota</taxon>
        <taxon>Neoptera</taxon>
        <taxon>Endopterygota</taxon>
        <taxon>Coleoptera</taxon>
        <taxon>Polyphaga</taxon>
        <taxon>Cucujiformia</taxon>
        <taxon>Tenebrionidae</taxon>
        <taxon>Tenebrionidae incertae sedis</taxon>
        <taxon>Tribolium</taxon>
    </lineage>
</organism>
<keyword evidence="3 11" id="KW-0813">Transport</keyword>
<feature type="transmembrane region" description="Helical" evidence="12">
    <location>
        <begin position="29"/>
        <end position="50"/>
    </location>
</feature>
<evidence type="ECO:0000256" key="5">
    <source>
        <dbReference type="ARBA" id="ARBA00022692"/>
    </source>
</evidence>
<dbReference type="FunCoup" id="D2A2K1">
    <property type="interactions" value="633"/>
</dbReference>
<sequence>MATGPKVATTPLEVLSNDETRIPSFMSKYWAPGIGGGSAFIAMLITNWFLKKPILSGIQAHVLVTAGGAALGKYIDDYRNNYFAERDAAFRHYIQLHPEDFPDFTRKKYSEVLEPWIPIR</sequence>
<dbReference type="EMBL" id="KQ971338">
    <property type="protein sequence ID" value="EFA02843.1"/>
    <property type="molecule type" value="Genomic_DNA"/>
</dbReference>
<keyword evidence="6 11" id="KW-0999">Mitochondrion inner membrane</keyword>
<comment type="subcellular location">
    <subcellularLocation>
        <location evidence="1">Mitochondrion inner membrane</location>
        <topology evidence="1">Single-pass membrane protein</topology>
        <orientation evidence="1">Matrix side</orientation>
    </subcellularLocation>
</comment>
<evidence type="ECO:0000256" key="12">
    <source>
        <dbReference type="SAM" id="Phobius"/>
    </source>
</evidence>
<evidence type="ECO:0000256" key="11">
    <source>
        <dbReference type="PIRNR" id="PIRNR017834"/>
    </source>
</evidence>
<evidence type="ECO:0000256" key="1">
    <source>
        <dbReference type="ARBA" id="ARBA00004298"/>
    </source>
</evidence>
<evidence type="ECO:0000256" key="7">
    <source>
        <dbReference type="ARBA" id="ARBA00022982"/>
    </source>
</evidence>
<dbReference type="AlphaFoldDB" id="D2A2K1"/>